<proteinExistence type="inferred from homology"/>
<dbReference type="CDD" id="cd01347">
    <property type="entry name" value="ligand_gated_channel"/>
    <property type="match status" value="1"/>
</dbReference>
<evidence type="ECO:0000313" key="14">
    <source>
        <dbReference type="EMBL" id="KPJ51236.1"/>
    </source>
</evidence>
<feature type="domain" description="TonB-dependent receptor-like beta-barrel" evidence="12">
    <location>
        <begin position="194"/>
        <end position="589"/>
    </location>
</feature>
<reference evidence="14 15" key="1">
    <citation type="journal article" date="2015" name="Microbiome">
        <title>Genomic resolution of linkages in carbon, nitrogen, and sulfur cycling among widespread estuary sediment bacteria.</title>
        <authorList>
            <person name="Baker B.J."/>
            <person name="Lazar C.S."/>
            <person name="Teske A.P."/>
            <person name="Dick G.J."/>
        </authorList>
    </citation>
    <scope>NUCLEOTIDE SEQUENCE [LARGE SCALE GENOMIC DNA]</scope>
    <source>
        <strain evidence="14">DG_26</strain>
    </source>
</reference>
<evidence type="ECO:0000313" key="15">
    <source>
        <dbReference type="Proteomes" id="UP000051124"/>
    </source>
</evidence>
<evidence type="ECO:0008006" key="16">
    <source>
        <dbReference type="Google" id="ProtNLM"/>
    </source>
</evidence>
<keyword evidence="9 10" id="KW-0998">Cell outer membrane</keyword>
<evidence type="ECO:0000256" key="6">
    <source>
        <dbReference type="ARBA" id="ARBA00023077"/>
    </source>
</evidence>
<dbReference type="Pfam" id="PF00593">
    <property type="entry name" value="TonB_dep_Rec_b-barrel"/>
    <property type="match status" value="1"/>
</dbReference>
<feature type="domain" description="TonB-dependent receptor plug" evidence="13">
    <location>
        <begin position="66"/>
        <end position="173"/>
    </location>
</feature>
<evidence type="ECO:0000256" key="1">
    <source>
        <dbReference type="ARBA" id="ARBA00004571"/>
    </source>
</evidence>
<evidence type="ECO:0000256" key="8">
    <source>
        <dbReference type="ARBA" id="ARBA00023170"/>
    </source>
</evidence>
<dbReference type="InterPro" id="IPR039426">
    <property type="entry name" value="TonB-dep_rcpt-like"/>
</dbReference>
<evidence type="ECO:0000259" key="12">
    <source>
        <dbReference type="Pfam" id="PF00593"/>
    </source>
</evidence>
<evidence type="ECO:0000256" key="11">
    <source>
        <dbReference type="RuleBase" id="RU003357"/>
    </source>
</evidence>
<dbReference type="GO" id="GO:0015344">
    <property type="term" value="F:siderophore uptake transmembrane transporter activity"/>
    <property type="evidence" value="ECO:0007669"/>
    <property type="project" value="TreeGrafter"/>
</dbReference>
<dbReference type="PROSITE" id="PS52016">
    <property type="entry name" value="TONB_DEPENDENT_REC_3"/>
    <property type="match status" value="1"/>
</dbReference>
<sequence length="623" mass="69579">MISSNERNLMGGTASSKPTRLVSPLLLLTAFCLSHPLFSAEILEDTIKVYRLPELVVTATREERELRDLSATVSVVKKADIEASTANSCTDVLSSLPGVFVHKTGAFGRADVELRGIGSYARRVGVFVDGRPVKMGLFGCAVTHSLPVDNVERIEVVRGPLSVLYGSDALGGVVNIITRRPTRERELDYTLSYGSFQSYQHRIRGGAQLGRFGFYATADRRSSSGHLFNSAYDGEDYTARFGVAIWREIEATVRAKYFRGFKEEPEPAPPETWNDYERSAVDVTVDGKWGRIGSTVMLYRDYGHHLLSDGWHSKDFTNGLTTTLNGAAWKGNRVSGGVEYRMQGGEVLSEVDARWEKRECGVYVHDEQSLWDVFTLVGGLRYNWDEASGDIICPQLGVVWRVAEQVTLRSSLNKGFRTPQISELYIFPSSNEGLQPEVVYNYEIGLNYTMNSQFSVDGTAYRITGENLIQLESNPSPPPGMRFENTGEFEFQGAELSVKGRLGERLRAEMSYTYLDTGRYTKGRPGDKIDFKCAYEGGDYSLVVNGQYIADYFADNEREERIADFFVLSGMLTYQILSGIQVFCGLENVLDRNYEIYVDIPGAGEGRYLMPPRTVTVGLRFEA</sequence>
<keyword evidence="4 10" id="KW-0812">Transmembrane</keyword>
<evidence type="ECO:0000256" key="3">
    <source>
        <dbReference type="ARBA" id="ARBA00022452"/>
    </source>
</evidence>
<keyword evidence="5" id="KW-0732">Signal</keyword>
<dbReference type="EMBL" id="LIZT01000004">
    <property type="protein sequence ID" value="KPJ51236.1"/>
    <property type="molecule type" value="Genomic_DNA"/>
</dbReference>
<dbReference type="GO" id="GO:0044718">
    <property type="term" value="P:siderophore transmembrane transport"/>
    <property type="evidence" value="ECO:0007669"/>
    <property type="project" value="TreeGrafter"/>
</dbReference>
<evidence type="ECO:0000256" key="10">
    <source>
        <dbReference type="PROSITE-ProRule" id="PRU01360"/>
    </source>
</evidence>
<accession>A0A0S7WM67</accession>
<evidence type="ECO:0000256" key="7">
    <source>
        <dbReference type="ARBA" id="ARBA00023136"/>
    </source>
</evidence>
<keyword evidence="3 10" id="KW-1134">Transmembrane beta strand</keyword>
<evidence type="ECO:0000256" key="5">
    <source>
        <dbReference type="ARBA" id="ARBA00022729"/>
    </source>
</evidence>
<organism evidence="14 15">
    <name type="scientific">candidate division TA06 bacterium DG_26</name>
    <dbReference type="NCBI Taxonomy" id="1703771"/>
    <lineage>
        <taxon>Bacteria</taxon>
        <taxon>Bacteria division TA06</taxon>
    </lineage>
</organism>
<dbReference type="Pfam" id="PF07715">
    <property type="entry name" value="Plug"/>
    <property type="match status" value="1"/>
</dbReference>
<dbReference type="InterPro" id="IPR012910">
    <property type="entry name" value="Plug_dom"/>
</dbReference>
<dbReference type="InterPro" id="IPR037066">
    <property type="entry name" value="Plug_dom_sf"/>
</dbReference>
<dbReference type="GO" id="GO:0009279">
    <property type="term" value="C:cell outer membrane"/>
    <property type="evidence" value="ECO:0007669"/>
    <property type="project" value="UniProtKB-SubCell"/>
</dbReference>
<dbReference type="InterPro" id="IPR000531">
    <property type="entry name" value="Beta-barrel_TonB"/>
</dbReference>
<dbReference type="Gene3D" id="2.40.170.20">
    <property type="entry name" value="TonB-dependent receptor, beta-barrel domain"/>
    <property type="match status" value="1"/>
</dbReference>
<dbReference type="Proteomes" id="UP000051124">
    <property type="component" value="Unassembled WGS sequence"/>
</dbReference>
<keyword evidence="6 11" id="KW-0798">TonB box</keyword>
<dbReference type="SUPFAM" id="SSF56935">
    <property type="entry name" value="Porins"/>
    <property type="match status" value="1"/>
</dbReference>
<evidence type="ECO:0000256" key="2">
    <source>
        <dbReference type="ARBA" id="ARBA00022448"/>
    </source>
</evidence>
<comment type="similarity">
    <text evidence="10 11">Belongs to the TonB-dependent receptor family.</text>
</comment>
<dbReference type="PANTHER" id="PTHR30069">
    <property type="entry name" value="TONB-DEPENDENT OUTER MEMBRANE RECEPTOR"/>
    <property type="match status" value="1"/>
</dbReference>
<keyword evidence="7 10" id="KW-0472">Membrane</keyword>
<dbReference type="AlphaFoldDB" id="A0A0S7WM67"/>
<protein>
    <recommendedName>
        <fullName evidence="16">TonB-dependent receptor</fullName>
    </recommendedName>
</protein>
<evidence type="ECO:0000259" key="13">
    <source>
        <dbReference type="Pfam" id="PF07715"/>
    </source>
</evidence>
<dbReference type="InterPro" id="IPR036942">
    <property type="entry name" value="Beta-barrel_TonB_sf"/>
</dbReference>
<gene>
    <name evidence="14" type="ORF">AMJ40_00585</name>
</gene>
<name>A0A0S7WM67_UNCT6</name>
<evidence type="ECO:0000256" key="9">
    <source>
        <dbReference type="ARBA" id="ARBA00023237"/>
    </source>
</evidence>
<keyword evidence="2 10" id="KW-0813">Transport</keyword>
<dbReference type="Gene3D" id="2.170.130.10">
    <property type="entry name" value="TonB-dependent receptor, plug domain"/>
    <property type="match status" value="1"/>
</dbReference>
<keyword evidence="8" id="KW-0675">Receptor</keyword>
<dbReference type="PANTHER" id="PTHR30069:SF29">
    <property type="entry name" value="HEMOGLOBIN AND HEMOGLOBIN-HAPTOGLOBIN-BINDING PROTEIN 1-RELATED"/>
    <property type="match status" value="1"/>
</dbReference>
<comment type="subcellular location">
    <subcellularLocation>
        <location evidence="1 10">Cell outer membrane</location>
        <topology evidence="1 10">Multi-pass membrane protein</topology>
    </subcellularLocation>
</comment>
<comment type="caution">
    <text evidence="14">The sequence shown here is derived from an EMBL/GenBank/DDBJ whole genome shotgun (WGS) entry which is preliminary data.</text>
</comment>
<evidence type="ECO:0000256" key="4">
    <source>
        <dbReference type="ARBA" id="ARBA00022692"/>
    </source>
</evidence>